<keyword evidence="5" id="KW-0479">Metal-binding</keyword>
<evidence type="ECO:0000256" key="6">
    <source>
        <dbReference type="ARBA" id="ARBA00022801"/>
    </source>
</evidence>
<dbReference type="PANTHER" id="PTHR43344:SF2">
    <property type="entry name" value="PHOSPHOSERINE PHOSPHATASE"/>
    <property type="match status" value="1"/>
</dbReference>
<keyword evidence="8" id="KW-0718">Serine biosynthesis</keyword>
<gene>
    <name evidence="11" type="ORF">MKQ68_14675</name>
</gene>
<evidence type="ECO:0000256" key="1">
    <source>
        <dbReference type="ARBA" id="ARBA00001946"/>
    </source>
</evidence>
<evidence type="ECO:0000313" key="11">
    <source>
        <dbReference type="EMBL" id="UYQ91335.1"/>
    </source>
</evidence>
<dbReference type="InterPro" id="IPR023214">
    <property type="entry name" value="HAD_sf"/>
</dbReference>
<dbReference type="PANTHER" id="PTHR43344">
    <property type="entry name" value="PHOSPHOSERINE PHOSPHATASE"/>
    <property type="match status" value="1"/>
</dbReference>
<evidence type="ECO:0000256" key="4">
    <source>
        <dbReference type="ARBA" id="ARBA00022605"/>
    </source>
</evidence>
<keyword evidence="4" id="KW-0028">Amino-acid biosynthesis</keyword>
<dbReference type="RefSeq" id="WP_264279784.1">
    <property type="nucleotide sequence ID" value="NZ_CP107006.1"/>
</dbReference>
<comment type="catalytic activity">
    <reaction evidence="9">
        <text>O-phospho-L-serine + H2O = L-serine + phosphate</text>
        <dbReference type="Rhea" id="RHEA:21208"/>
        <dbReference type="ChEBI" id="CHEBI:15377"/>
        <dbReference type="ChEBI" id="CHEBI:33384"/>
        <dbReference type="ChEBI" id="CHEBI:43474"/>
        <dbReference type="ChEBI" id="CHEBI:57524"/>
        <dbReference type="EC" id="3.1.3.3"/>
    </reaction>
</comment>
<proteinExistence type="predicted"/>
<comment type="cofactor">
    <cofactor evidence="1">
        <name>Mg(2+)</name>
        <dbReference type="ChEBI" id="CHEBI:18420"/>
    </cofactor>
</comment>
<keyword evidence="6" id="KW-0378">Hydrolase</keyword>
<evidence type="ECO:0000256" key="3">
    <source>
        <dbReference type="ARBA" id="ARBA00012640"/>
    </source>
</evidence>
<accession>A0ABY6IVD6</accession>
<evidence type="ECO:0000256" key="7">
    <source>
        <dbReference type="ARBA" id="ARBA00022842"/>
    </source>
</evidence>
<dbReference type="NCBIfam" id="TIGR01488">
    <property type="entry name" value="HAD-SF-IB"/>
    <property type="match status" value="1"/>
</dbReference>
<evidence type="ECO:0000256" key="10">
    <source>
        <dbReference type="ARBA" id="ARBA00048523"/>
    </source>
</evidence>
<evidence type="ECO:0000256" key="8">
    <source>
        <dbReference type="ARBA" id="ARBA00023299"/>
    </source>
</evidence>
<keyword evidence="7" id="KW-0460">Magnesium</keyword>
<evidence type="ECO:0000256" key="9">
    <source>
        <dbReference type="ARBA" id="ARBA00048138"/>
    </source>
</evidence>
<dbReference type="Pfam" id="PF00702">
    <property type="entry name" value="Hydrolase"/>
    <property type="match status" value="1"/>
</dbReference>
<reference evidence="11" key="1">
    <citation type="submission" date="2022-10" db="EMBL/GenBank/DDBJ databases">
        <title>Chitinophaga sp. nov., isolated from soil.</title>
        <authorList>
            <person name="Jeon C.O."/>
        </authorList>
    </citation>
    <scope>NUCLEOTIDE SEQUENCE</scope>
    <source>
        <strain evidence="11">R8</strain>
    </source>
</reference>
<dbReference type="Gene3D" id="3.40.50.1000">
    <property type="entry name" value="HAD superfamily/HAD-like"/>
    <property type="match status" value="1"/>
</dbReference>
<dbReference type="EMBL" id="CP107006">
    <property type="protein sequence ID" value="UYQ91335.1"/>
    <property type="molecule type" value="Genomic_DNA"/>
</dbReference>
<evidence type="ECO:0000256" key="2">
    <source>
        <dbReference type="ARBA" id="ARBA00005135"/>
    </source>
</evidence>
<dbReference type="InterPro" id="IPR036412">
    <property type="entry name" value="HAD-like_sf"/>
</dbReference>
<dbReference type="EC" id="3.1.3.3" evidence="3"/>
<dbReference type="Proteomes" id="UP001162741">
    <property type="component" value="Chromosome"/>
</dbReference>
<dbReference type="SUPFAM" id="SSF56784">
    <property type="entry name" value="HAD-like"/>
    <property type="match status" value="1"/>
</dbReference>
<comment type="pathway">
    <text evidence="2">Amino-acid biosynthesis; L-serine biosynthesis; L-serine from 3-phospho-D-glycerate: step 3/3.</text>
</comment>
<comment type="catalytic activity">
    <reaction evidence="10">
        <text>O-phospho-D-serine + H2O = D-serine + phosphate</text>
        <dbReference type="Rhea" id="RHEA:24873"/>
        <dbReference type="ChEBI" id="CHEBI:15377"/>
        <dbReference type="ChEBI" id="CHEBI:35247"/>
        <dbReference type="ChEBI" id="CHEBI:43474"/>
        <dbReference type="ChEBI" id="CHEBI:58680"/>
        <dbReference type="EC" id="3.1.3.3"/>
    </reaction>
</comment>
<keyword evidence="12" id="KW-1185">Reference proteome</keyword>
<protein>
    <recommendedName>
        <fullName evidence="3">phosphoserine phosphatase</fullName>
        <ecNumber evidence="3">3.1.3.3</ecNumber>
    </recommendedName>
</protein>
<evidence type="ECO:0000256" key="5">
    <source>
        <dbReference type="ARBA" id="ARBA00022723"/>
    </source>
</evidence>
<evidence type="ECO:0000313" key="12">
    <source>
        <dbReference type="Proteomes" id="UP001162741"/>
    </source>
</evidence>
<organism evidence="11 12">
    <name type="scientific">Chitinophaga horti</name>
    <dbReference type="NCBI Taxonomy" id="2920382"/>
    <lineage>
        <taxon>Bacteria</taxon>
        <taxon>Pseudomonadati</taxon>
        <taxon>Bacteroidota</taxon>
        <taxon>Chitinophagia</taxon>
        <taxon>Chitinophagales</taxon>
        <taxon>Chitinophagaceae</taxon>
        <taxon>Chitinophaga</taxon>
    </lineage>
</organism>
<dbReference type="InterPro" id="IPR050582">
    <property type="entry name" value="HAD-like_SerB"/>
</dbReference>
<sequence length="223" mass="24646">MHTGNETGLRKMMIFDMDNTLLQHSFIYTAAREFGFHDQLVSIVAEGLDDIPRTRKIATLLKGVDRRDIMDVATSMPLVEDAEAVVKELKGRGYTLGIISDSYDCVAGYLRQRLGMDFACANELIFLEDMATGEVVIPPAFLHQADSSCQHVYCKTNMMRYMMGVHGFAAAQVVAVGDGPNDMCMITHASTGVAFNDKTGRLKEVAKVVLPELSFRPLLEMGE</sequence>
<name>A0ABY6IVD6_9BACT</name>